<evidence type="ECO:0000256" key="3">
    <source>
        <dbReference type="ARBA" id="ARBA00022748"/>
    </source>
</evidence>
<evidence type="ECO:0000256" key="6">
    <source>
        <dbReference type="SAM" id="Phobius"/>
    </source>
</evidence>
<feature type="transmembrane region" description="Helical" evidence="6">
    <location>
        <begin position="373"/>
        <end position="393"/>
    </location>
</feature>
<dbReference type="Pfam" id="PF11412">
    <property type="entry name" value="DsbD_N"/>
    <property type="match status" value="1"/>
</dbReference>
<comment type="caution">
    <text evidence="10">The sequence shown here is derived from an EMBL/GenBank/DDBJ whole genome shotgun (WGS) entry which is preliminary data.</text>
</comment>
<dbReference type="PANTHER" id="PTHR32234:SF0">
    <property type="entry name" value="THIOL:DISULFIDE INTERCHANGE PROTEIN DSBD"/>
    <property type="match status" value="1"/>
</dbReference>
<organism evidence="10 11">
    <name type="scientific">Breznakibacter xylanolyticus</name>
    <dbReference type="NCBI Taxonomy" id="990"/>
    <lineage>
        <taxon>Bacteria</taxon>
        <taxon>Pseudomonadati</taxon>
        <taxon>Bacteroidota</taxon>
        <taxon>Bacteroidia</taxon>
        <taxon>Marinilabiliales</taxon>
        <taxon>Marinilabiliaceae</taxon>
        <taxon>Breznakibacter</taxon>
    </lineage>
</organism>
<gene>
    <name evidence="10" type="ORF">LX69_01661</name>
</gene>
<dbReference type="PANTHER" id="PTHR32234">
    <property type="entry name" value="THIOL:DISULFIDE INTERCHANGE PROTEIN DSBD"/>
    <property type="match status" value="1"/>
</dbReference>
<keyword evidence="5 6" id="KW-0472">Membrane</keyword>
<dbReference type="InterPro" id="IPR028250">
    <property type="entry name" value="DsbDN"/>
</dbReference>
<feature type="transmembrane region" description="Helical" evidence="6">
    <location>
        <begin position="339"/>
        <end position="361"/>
    </location>
</feature>
<evidence type="ECO:0000313" key="10">
    <source>
        <dbReference type="EMBL" id="PZX16847.1"/>
    </source>
</evidence>
<sequence length="685" mass="74895">MRRMMRLSIAMVLWGLTLMASAQIVQPVKWAFSLKSIDAQHVEVVAMATMDKGWHVYGMHLPDGGPVPTRLVVEVSDEIELVGSVTDRPAAVEVFDKTFDMKVSYYKGTVWLTQKIKLAKSQPMVIRGEVEFMACNDEQCLPPDVLPFSLNFSPQVAVVTEKSQSAPSLEVVVPIAVESVSDSVVGDSAVQPAEAVASMVESGSEPSTDEGHSHWAIFWLAFAGGLAALLTPCVFPMIPMTVSFFTKHSKTRASGLRNASFYALSIIVIYVILGTVVTGIFGADSLNELSTAAWFNGLFGVLLIVFAISFFGAFELVLPSKWVNAADRGADKGGLIGSFFMATTLALVSFSCTGPIVGGLIVQAAREGGMAPVVGMLGFSSAIALPFAFFAAFPGYLNSLPKSGGWLNSVKVVLGFIELAFAFKFLSMADMILKLGWLPRELFLAVWIVIFGALGFYLLGKIRLPHDSPMERVPVSRFMLSMVVFSFTIYMIPGLWGAPVKLISGFPPPGRYAESPFGVGKEMPSGGGAVSSGHIPEGMHHGPQGILMFDDYEKALVHARKENKPLLLDFTGDGCVNCRKMEDNVWSDPVVKQMLENDFVVVSLVVDDREVLPESEQYVSQTGKRIRTKGHKWSDFQMTRFHRNSQPHYVILNLDEQPIGSDKAYDLDVDAYVLWLKNAVDVFHR</sequence>
<feature type="transmembrane region" description="Helical" evidence="6">
    <location>
        <begin position="293"/>
        <end position="318"/>
    </location>
</feature>
<name>A0A2W7NFC0_9BACT</name>
<comment type="subcellular location">
    <subcellularLocation>
        <location evidence="1">Membrane</location>
        <topology evidence="1">Multi-pass membrane protein</topology>
    </subcellularLocation>
</comment>
<dbReference type="GO" id="GO:0045454">
    <property type="term" value="P:cell redox homeostasis"/>
    <property type="evidence" value="ECO:0007669"/>
    <property type="project" value="TreeGrafter"/>
</dbReference>
<feature type="domain" description="Thiol:disulfide interchange protein DsbD N-terminal" evidence="9">
    <location>
        <begin position="26"/>
        <end position="145"/>
    </location>
</feature>
<evidence type="ECO:0000313" key="11">
    <source>
        <dbReference type="Proteomes" id="UP000249239"/>
    </source>
</evidence>
<protein>
    <submittedName>
        <fullName evidence="10">Thiol:disulfide interchange protein DsbD</fullName>
    </submittedName>
</protein>
<dbReference type="Pfam" id="PF02683">
    <property type="entry name" value="DsbD_TM"/>
    <property type="match status" value="1"/>
</dbReference>
<dbReference type="GO" id="GO:0017004">
    <property type="term" value="P:cytochrome complex assembly"/>
    <property type="evidence" value="ECO:0007669"/>
    <property type="project" value="UniProtKB-KW"/>
</dbReference>
<reference evidence="10 11" key="1">
    <citation type="submission" date="2018-06" db="EMBL/GenBank/DDBJ databases">
        <title>Genomic Encyclopedia of Archaeal and Bacterial Type Strains, Phase II (KMG-II): from individual species to whole genera.</title>
        <authorList>
            <person name="Goeker M."/>
        </authorList>
    </citation>
    <scope>NUCLEOTIDE SEQUENCE [LARGE SCALE GENOMIC DNA]</scope>
    <source>
        <strain evidence="10 11">DSM 6779</strain>
    </source>
</reference>
<dbReference type="AlphaFoldDB" id="A0A2W7NFC0"/>
<evidence type="ECO:0000256" key="1">
    <source>
        <dbReference type="ARBA" id="ARBA00004141"/>
    </source>
</evidence>
<feature type="signal peptide" evidence="7">
    <location>
        <begin position="1"/>
        <end position="22"/>
    </location>
</feature>
<keyword evidence="3" id="KW-0201">Cytochrome c-type biogenesis</keyword>
<proteinExistence type="predicted"/>
<dbReference type="Pfam" id="PF13899">
    <property type="entry name" value="Thioredoxin_7"/>
    <property type="match status" value="1"/>
</dbReference>
<feature type="domain" description="Cytochrome C biogenesis protein transmembrane" evidence="8">
    <location>
        <begin position="215"/>
        <end position="426"/>
    </location>
</feature>
<keyword evidence="7" id="KW-0732">Signal</keyword>
<accession>A0A2W7NFC0</accession>
<feature type="transmembrane region" description="Helical" evidence="6">
    <location>
        <begin position="215"/>
        <end position="238"/>
    </location>
</feature>
<evidence type="ECO:0000256" key="7">
    <source>
        <dbReference type="SAM" id="SignalP"/>
    </source>
</evidence>
<feature type="transmembrane region" description="Helical" evidence="6">
    <location>
        <begin position="405"/>
        <end position="422"/>
    </location>
</feature>
<dbReference type="Proteomes" id="UP000249239">
    <property type="component" value="Unassembled WGS sequence"/>
</dbReference>
<dbReference type="InterPro" id="IPR036249">
    <property type="entry name" value="Thioredoxin-like_sf"/>
</dbReference>
<dbReference type="Gene3D" id="3.40.30.10">
    <property type="entry name" value="Glutaredoxin"/>
    <property type="match status" value="1"/>
</dbReference>
<keyword evidence="4 6" id="KW-1133">Transmembrane helix</keyword>
<dbReference type="GO" id="GO:0015035">
    <property type="term" value="F:protein-disulfide reductase activity"/>
    <property type="evidence" value="ECO:0007669"/>
    <property type="project" value="TreeGrafter"/>
</dbReference>
<keyword evidence="11" id="KW-1185">Reference proteome</keyword>
<evidence type="ECO:0000256" key="2">
    <source>
        <dbReference type="ARBA" id="ARBA00022692"/>
    </source>
</evidence>
<feature type="transmembrane region" description="Helical" evidence="6">
    <location>
        <begin position="479"/>
        <end position="498"/>
    </location>
</feature>
<dbReference type="GO" id="GO:0016020">
    <property type="term" value="C:membrane"/>
    <property type="evidence" value="ECO:0007669"/>
    <property type="project" value="UniProtKB-SubCell"/>
</dbReference>
<dbReference type="EMBL" id="QKZK01000011">
    <property type="protein sequence ID" value="PZX16847.1"/>
    <property type="molecule type" value="Genomic_DNA"/>
</dbReference>
<feature type="transmembrane region" description="Helical" evidence="6">
    <location>
        <begin position="442"/>
        <end position="459"/>
    </location>
</feature>
<evidence type="ECO:0000256" key="5">
    <source>
        <dbReference type="ARBA" id="ARBA00023136"/>
    </source>
</evidence>
<evidence type="ECO:0000259" key="8">
    <source>
        <dbReference type="Pfam" id="PF02683"/>
    </source>
</evidence>
<evidence type="ECO:0000259" key="9">
    <source>
        <dbReference type="Pfam" id="PF11412"/>
    </source>
</evidence>
<evidence type="ECO:0000256" key="4">
    <source>
        <dbReference type="ARBA" id="ARBA00022989"/>
    </source>
</evidence>
<feature type="transmembrane region" description="Helical" evidence="6">
    <location>
        <begin position="259"/>
        <end position="281"/>
    </location>
</feature>
<keyword evidence="2 6" id="KW-0812">Transmembrane</keyword>
<dbReference type="InterPro" id="IPR003834">
    <property type="entry name" value="Cyt_c_assmbl_TM_dom"/>
</dbReference>
<feature type="chain" id="PRO_5016057673" evidence="7">
    <location>
        <begin position="23"/>
        <end position="685"/>
    </location>
</feature>
<dbReference type="SUPFAM" id="SSF52833">
    <property type="entry name" value="Thioredoxin-like"/>
    <property type="match status" value="1"/>
</dbReference>